<feature type="compositionally biased region" description="Basic and acidic residues" evidence="6">
    <location>
        <begin position="833"/>
        <end position="845"/>
    </location>
</feature>
<keyword evidence="5" id="KW-0539">Nucleus</keyword>
<reference evidence="7 8" key="1">
    <citation type="journal article" date="2024" name="J Genomics">
        <title>Draft genome sequencing and assembly of Favolaschia claudopus CIRM-BRFM 2984 isolated from oak limbs.</title>
        <authorList>
            <person name="Navarro D."/>
            <person name="Drula E."/>
            <person name="Chaduli D."/>
            <person name="Cazenave R."/>
            <person name="Ahrendt S."/>
            <person name="Wang J."/>
            <person name="Lipzen A."/>
            <person name="Daum C."/>
            <person name="Barry K."/>
            <person name="Grigoriev I.V."/>
            <person name="Favel A."/>
            <person name="Rosso M.N."/>
            <person name="Martin F."/>
        </authorList>
    </citation>
    <scope>NUCLEOTIDE SEQUENCE [LARGE SCALE GENOMIC DNA]</scope>
    <source>
        <strain evidence="7 8">CIRM-BRFM 2984</strain>
    </source>
</reference>
<dbReference type="GO" id="GO:0005634">
    <property type="term" value="C:nucleus"/>
    <property type="evidence" value="ECO:0007669"/>
    <property type="project" value="UniProtKB-SubCell"/>
</dbReference>
<keyword evidence="3" id="KW-0863">Zinc-finger</keyword>
<dbReference type="GO" id="GO:0008270">
    <property type="term" value="F:zinc ion binding"/>
    <property type="evidence" value="ECO:0007669"/>
    <property type="project" value="UniProtKB-KW"/>
</dbReference>
<keyword evidence="8" id="KW-1185">Reference proteome</keyword>
<dbReference type="Proteomes" id="UP001362999">
    <property type="component" value="Unassembled WGS sequence"/>
</dbReference>
<sequence length="893" mass="98896">MDGRMCLCPTSGECNCSTSRFPAQYQPPTYPSQPPTSSQGFSPPPYYNPLPVYPQATPGTHIPFPGSMPSIQQYPGLPASSVDGSRKRTLGDAGHQAQDQPTTKKPREKKQSVPRASSRTNNPVSVTAAPTCGVGPITPQIPDTNSGSTDSAAPSSTATDAPRPSQSESSVYQQSSGSSSTAPEPSTPNPAHKNSKPNSATDVYFFVRPLKSDIQPEKIPEAATPQMNSRDIIKEKPSMTDYPWLGCRLCSRWHVWKNASGGVTSNIRRHLQDVHGDVYYPVVKRLGLKHSDDDTKSKADEKFSLEGWIDRLIRWIVADDQSIRVVDCQEFRDFELFGREETEADLPHRTAATNHVLKKYHVIHEALIEEMKHAYGRIHFTGDAWSKGDLSSHFAISGHFTTRDANGNLIVANRLLAFRIIEGRHDGENLARIAFGILKDAGILNRGGMWTFDNASNMDTLMPALGRLIASEPGVIVEFDPVGNRIRCFPHIINIATQTVLTELKDNPIIPVLNSSSSLRPDKLSAYADALSTDPVDHGRKIVAACRASGQRRKGLKDVINQGNATKCWPTEGGVLNCLQLLRDCDTRWSSTYNMNDRVIVLYPYPENRSLADLLFSEEQFQVLNDIQLILSLPHLAQELLSAEKTPTLSMALPAFELLLLNWLCLMEELPELAHYIGVGVHKIQEYVHKGRKSRIYALAMIINPTMKMAWIEEHWPREDAVQAEKWIVELMTSFATARRHENKRKQPKSPTLEKSVVPSLRPAAAQASGFKRLANFQINRRIVSLPRSPFTGTDGSTSTTPRLPTTAPSPSPAAETPGPSTPALSADEEAELERTALEDDARTAKREWNTYRAAPLEVSDETKPLNLVRFWDAEERADLLRNSEEGAVTDTN</sequence>
<name>A0AAW0C4S0_9AGAR</name>
<evidence type="ECO:0000256" key="6">
    <source>
        <dbReference type="SAM" id="MobiDB-lite"/>
    </source>
</evidence>
<feature type="region of interest" description="Disordered" evidence="6">
    <location>
        <begin position="787"/>
        <end position="845"/>
    </location>
</feature>
<evidence type="ECO:0000256" key="2">
    <source>
        <dbReference type="ARBA" id="ARBA00022723"/>
    </source>
</evidence>
<proteinExistence type="predicted"/>
<feature type="compositionally biased region" description="Low complexity" evidence="6">
    <location>
        <begin position="148"/>
        <end position="180"/>
    </location>
</feature>
<accession>A0AAW0C4S0</accession>
<feature type="compositionally biased region" description="Polar residues" evidence="6">
    <location>
        <begin position="114"/>
        <end position="125"/>
    </location>
</feature>
<evidence type="ECO:0000256" key="4">
    <source>
        <dbReference type="ARBA" id="ARBA00022833"/>
    </source>
</evidence>
<keyword evidence="2" id="KW-0479">Metal-binding</keyword>
<comment type="subcellular location">
    <subcellularLocation>
        <location evidence="1">Nucleus</location>
    </subcellularLocation>
</comment>
<evidence type="ECO:0000256" key="1">
    <source>
        <dbReference type="ARBA" id="ARBA00004123"/>
    </source>
</evidence>
<feature type="compositionally biased region" description="Low complexity" evidence="6">
    <location>
        <begin position="797"/>
        <end position="824"/>
    </location>
</feature>
<dbReference type="PANTHER" id="PTHR46481">
    <property type="entry name" value="ZINC FINGER BED DOMAIN-CONTAINING PROTEIN 4"/>
    <property type="match status" value="1"/>
</dbReference>
<dbReference type="EMBL" id="JAWWNJ010000021">
    <property type="protein sequence ID" value="KAK7034211.1"/>
    <property type="molecule type" value="Genomic_DNA"/>
</dbReference>
<protein>
    <submittedName>
        <fullName evidence="7">Ribonuclease H-like domain-containing protein</fullName>
    </submittedName>
</protein>
<keyword evidence="4" id="KW-0862">Zinc</keyword>
<evidence type="ECO:0000256" key="3">
    <source>
        <dbReference type="ARBA" id="ARBA00022771"/>
    </source>
</evidence>
<evidence type="ECO:0000256" key="5">
    <source>
        <dbReference type="ARBA" id="ARBA00023242"/>
    </source>
</evidence>
<dbReference type="AlphaFoldDB" id="A0AAW0C4S0"/>
<dbReference type="InterPro" id="IPR052035">
    <property type="entry name" value="ZnF_BED_domain_contain"/>
</dbReference>
<organism evidence="7 8">
    <name type="scientific">Favolaschia claudopus</name>
    <dbReference type="NCBI Taxonomy" id="2862362"/>
    <lineage>
        <taxon>Eukaryota</taxon>
        <taxon>Fungi</taxon>
        <taxon>Dikarya</taxon>
        <taxon>Basidiomycota</taxon>
        <taxon>Agaricomycotina</taxon>
        <taxon>Agaricomycetes</taxon>
        <taxon>Agaricomycetidae</taxon>
        <taxon>Agaricales</taxon>
        <taxon>Marasmiineae</taxon>
        <taxon>Mycenaceae</taxon>
        <taxon>Favolaschia</taxon>
    </lineage>
</organism>
<feature type="compositionally biased region" description="Pro residues" evidence="6">
    <location>
        <begin position="42"/>
        <end position="52"/>
    </location>
</feature>
<evidence type="ECO:0000313" key="8">
    <source>
        <dbReference type="Proteomes" id="UP001362999"/>
    </source>
</evidence>
<feature type="region of interest" description="Disordered" evidence="6">
    <location>
        <begin position="739"/>
        <end position="761"/>
    </location>
</feature>
<dbReference type="PANTHER" id="PTHR46481:SF10">
    <property type="entry name" value="ZINC FINGER BED DOMAIN-CONTAINING PROTEIN 39"/>
    <property type="match status" value="1"/>
</dbReference>
<evidence type="ECO:0000313" key="7">
    <source>
        <dbReference type="EMBL" id="KAK7034211.1"/>
    </source>
</evidence>
<feature type="region of interest" description="Disordered" evidence="6">
    <location>
        <begin position="18"/>
        <end position="199"/>
    </location>
</feature>
<dbReference type="SUPFAM" id="SSF53098">
    <property type="entry name" value="Ribonuclease H-like"/>
    <property type="match status" value="1"/>
</dbReference>
<gene>
    <name evidence="7" type="ORF">R3P38DRAFT_3496546</name>
</gene>
<dbReference type="InterPro" id="IPR012337">
    <property type="entry name" value="RNaseH-like_sf"/>
</dbReference>
<comment type="caution">
    <text evidence="7">The sequence shown here is derived from an EMBL/GenBank/DDBJ whole genome shotgun (WGS) entry which is preliminary data.</text>
</comment>